<feature type="compositionally biased region" description="Basic and acidic residues" evidence="2">
    <location>
        <begin position="386"/>
        <end position="396"/>
    </location>
</feature>
<evidence type="ECO:0000256" key="1">
    <source>
        <dbReference type="PROSITE-ProRule" id="PRU00042"/>
    </source>
</evidence>
<dbReference type="PANTHER" id="PTHR36167:SF3">
    <property type="entry name" value="C2H2 FINGER DOMAIN TRANSCRIPTION FACTOR (EUROFUNG)-RELATED"/>
    <property type="match status" value="1"/>
</dbReference>
<dbReference type="EMBL" id="JAGFBS010000001">
    <property type="protein sequence ID" value="KAG6381656.1"/>
    <property type="molecule type" value="Genomic_DNA"/>
</dbReference>
<feature type="region of interest" description="Disordered" evidence="2">
    <location>
        <begin position="324"/>
        <end position="424"/>
    </location>
</feature>
<comment type="caution">
    <text evidence="4">The sequence shown here is derived from an EMBL/GenBank/DDBJ whole genome shotgun (WGS) entry which is preliminary data.</text>
</comment>
<keyword evidence="1" id="KW-0863">Zinc-finger</keyword>
<keyword evidence="1" id="KW-0479">Metal-binding</keyword>
<dbReference type="PANTHER" id="PTHR36167">
    <property type="entry name" value="C2H2 FINGER DOMAIN TRANSCRIPTION FACTOR (EUROFUNG)-RELATED"/>
    <property type="match status" value="1"/>
</dbReference>
<evidence type="ECO:0000256" key="2">
    <source>
        <dbReference type="SAM" id="MobiDB-lite"/>
    </source>
</evidence>
<organism evidence="4 5">
    <name type="scientific">Boletus reticuloceps</name>
    <dbReference type="NCBI Taxonomy" id="495285"/>
    <lineage>
        <taxon>Eukaryota</taxon>
        <taxon>Fungi</taxon>
        <taxon>Dikarya</taxon>
        <taxon>Basidiomycota</taxon>
        <taxon>Agaricomycotina</taxon>
        <taxon>Agaricomycetes</taxon>
        <taxon>Agaricomycetidae</taxon>
        <taxon>Boletales</taxon>
        <taxon>Boletineae</taxon>
        <taxon>Boletaceae</taxon>
        <taxon>Boletoideae</taxon>
        <taxon>Boletus</taxon>
    </lineage>
</organism>
<evidence type="ECO:0000313" key="4">
    <source>
        <dbReference type="EMBL" id="KAG6381656.1"/>
    </source>
</evidence>
<dbReference type="Proteomes" id="UP000683000">
    <property type="component" value="Unassembled WGS sequence"/>
</dbReference>
<feature type="compositionally biased region" description="Polar residues" evidence="2">
    <location>
        <begin position="9"/>
        <end position="33"/>
    </location>
</feature>
<protein>
    <recommendedName>
        <fullName evidence="3">C2H2-type domain-containing protein</fullName>
    </recommendedName>
</protein>
<gene>
    <name evidence="4" type="ORF">JVT61DRAFT_255</name>
</gene>
<reference evidence="4" key="1">
    <citation type="submission" date="2021-03" db="EMBL/GenBank/DDBJ databases">
        <title>Evolutionary innovations through gain and loss of genes in the ectomycorrhizal Boletales.</title>
        <authorList>
            <person name="Wu G."/>
            <person name="Miyauchi S."/>
            <person name="Morin E."/>
            <person name="Yang Z.-L."/>
            <person name="Xu J."/>
            <person name="Martin F.M."/>
        </authorList>
    </citation>
    <scope>NUCLEOTIDE SEQUENCE</scope>
    <source>
        <strain evidence="4">BR01</strain>
    </source>
</reference>
<keyword evidence="5" id="KW-1185">Reference proteome</keyword>
<dbReference type="InterPro" id="IPR013087">
    <property type="entry name" value="Znf_C2H2_type"/>
</dbReference>
<name>A0A8I2Z074_9AGAM</name>
<feature type="region of interest" description="Disordered" evidence="2">
    <location>
        <begin position="248"/>
        <end position="278"/>
    </location>
</feature>
<dbReference type="GO" id="GO:0006355">
    <property type="term" value="P:regulation of DNA-templated transcription"/>
    <property type="evidence" value="ECO:0007669"/>
    <property type="project" value="InterPro"/>
</dbReference>
<dbReference type="Gene3D" id="3.30.160.60">
    <property type="entry name" value="Classic Zinc Finger"/>
    <property type="match status" value="1"/>
</dbReference>
<dbReference type="PROSITE" id="PS50157">
    <property type="entry name" value="ZINC_FINGER_C2H2_2"/>
    <property type="match status" value="1"/>
</dbReference>
<dbReference type="OrthoDB" id="1939603at2759"/>
<dbReference type="AlphaFoldDB" id="A0A8I2Z074"/>
<feature type="compositionally biased region" description="Low complexity" evidence="2">
    <location>
        <begin position="356"/>
        <end position="367"/>
    </location>
</feature>
<dbReference type="PROSITE" id="PS00028">
    <property type="entry name" value="ZINC_FINGER_C2H2_1"/>
    <property type="match status" value="1"/>
</dbReference>
<feature type="region of interest" description="Disordered" evidence="2">
    <location>
        <begin position="1"/>
        <end position="157"/>
    </location>
</feature>
<evidence type="ECO:0000259" key="3">
    <source>
        <dbReference type="PROSITE" id="PS50157"/>
    </source>
</evidence>
<feature type="compositionally biased region" description="Polar residues" evidence="2">
    <location>
        <begin position="126"/>
        <end position="151"/>
    </location>
</feature>
<accession>A0A8I2Z074</accession>
<dbReference type="GO" id="GO:0008270">
    <property type="term" value="F:zinc ion binding"/>
    <property type="evidence" value="ECO:0007669"/>
    <property type="project" value="UniProtKB-KW"/>
</dbReference>
<sequence length="424" mass="46487">MSEPAMYGNSPSGCPTNTANLSNARHQQLQHQYSYVPPQSHGTHSFLPRRSSDTRSIGGSPWKEDHQLPLPSYDSIELEEPLSPLNPTFSGGESPPPMGMSEIMFGSLHEDYGPSPPGTGTSTSSNAPATHQQGHTTGESSSPSNSKQYSFVSLPGNVLKKRPRRRYDEIARLYQCSWQNCTKSYGTLNHLNAHITMQKHGPKRTPNGKPHSYPPSIIPAHLYSMLTSGCGLEFKELRKQWRKAKKEDAETSALDAARHGSHQAPDPSQCHNSPHSIPTAAYQTHNIYAHHPARSGQPIGPVDDLHDSLAHQRDVYPHRSQRYAPFVSPQPHHSGVPYPHPHTHGTNASNIHMNRLPASSTLLTPLPGYEPSSMSGAPDFGAYDLYRSDGRSRTSHESSASHGDRGRSRSSHIGFGPGHHRDGP</sequence>
<evidence type="ECO:0000313" key="5">
    <source>
        <dbReference type="Proteomes" id="UP000683000"/>
    </source>
</evidence>
<proteinExistence type="predicted"/>
<feature type="compositionally biased region" description="Polar residues" evidence="2">
    <location>
        <begin position="269"/>
        <end position="278"/>
    </location>
</feature>
<dbReference type="InterPro" id="IPR039327">
    <property type="entry name" value="CON7-like"/>
</dbReference>
<keyword evidence="1" id="KW-0862">Zinc</keyword>
<feature type="domain" description="C2H2-type" evidence="3">
    <location>
        <begin position="174"/>
        <end position="205"/>
    </location>
</feature>